<gene>
    <name evidence="5" type="ORF">TCNE_LOCUS19735</name>
</gene>
<name>A0A3P7H084_TOXCA</name>
<dbReference type="Gene3D" id="1.20.58.60">
    <property type="match status" value="1"/>
</dbReference>
<dbReference type="InterPro" id="IPR057134">
    <property type="entry name" value="Spectrin_Anc-1_3"/>
</dbReference>
<organism evidence="5">
    <name type="scientific">Toxocara canis</name>
    <name type="common">Canine roundworm</name>
    <dbReference type="NCBI Taxonomy" id="6265"/>
    <lineage>
        <taxon>Eukaryota</taxon>
        <taxon>Metazoa</taxon>
        <taxon>Ecdysozoa</taxon>
        <taxon>Nematoda</taxon>
        <taxon>Chromadorea</taxon>
        <taxon>Rhabditida</taxon>
        <taxon>Spirurina</taxon>
        <taxon>Ascaridomorpha</taxon>
        <taxon>Ascaridoidea</taxon>
        <taxon>Toxocaridae</taxon>
        <taxon>Toxocara</taxon>
    </lineage>
</organism>
<dbReference type="AlphaFoldDB" id="A0A3P7H084"/>
<dbReference type="InterPro" id="IPR057133">
    <property type="entry name" value="Spectrin_Anc-1_2"/>
</dbReference>
<feature type="coiled-coil region" evidence="1">
    <location>
        <begin position="64"/>
        <end position="91"/>
    </location>
</feature>
<protein>
    <recommendedName>
        <fullName evidence="6">Nuclear anchorage protein 1</fullName>
    </recommendedName>
</protein>
<dbReference type="Pfam" id="PF24615">
    <property type="entry name" value="Spectrin_Anc-1_2"/>
    <property type="match status" value="1"/>
</dbReference>
<accession>A0A3P7H084</accession>
<feature type="coiled-coil region" evidence="1">
    <location>
        <begin position="490"/>
        <end position="544"/>
    </location>
</feature>
<evidence type="ECO:0000259" key="4">
    <source>
        <dbReference type="Pfam" id="PF24615"/>
    </source>
</evidence>
<feature type="coiled-coil region" evidence="1">
    <location>
        <begin position="861"/>
        <end position="894"/>
    </location>
</feature>
<dbReference type="InterPro" id="IPR057132">
    <property type="entry name" value="ANC1_spectrin_dom"/>
</dbReference>
<feature type="coiled-coil region" evidence="1">
    <location>
        <begin position="933"/>
        <end position="960"/>
    </location>
</feature>
<proteinExistence type="predicted"/>
<feature type="coiled-coil region" evidence="1">
    <location>
        <begin position="671"/>
        <end position="742"/>
    </location>
</feature>
<evidence type="ECO:0000256" key="1">
    <source>
        <dbReference type="SAM" id="Coils"/>
    </source>
</evidence>
<evidence type="ECO:0000313" key="5">
    <source>
        <dbReference type="EMBL" id="VDM51056.1"/>
    </source>
</evidence>
<feature type="domain" description="Nuclear anchorage protein 1 spectrin repeat" evidence="2">
    <location>
        <begin position="339"/>
        <end position="418"/>
    </location>
</feature>
<reference evidence="5" key="1">
    <citation type="submission" date="2018-11" db="EMBL/GenBank/DDBJ databases">
        <authorList>
            <consortium name="Pathogen Informatics"/>
        </authorList>
    </citation>
    <scope>NUCLEOTIDE SEQUENCE [LARGE SCALE GENOMIC DNA]</scope>
</reference>
<feature type="domain" description="Nuclear anchorage protein 1 spectrin repeat" evidence="4">
    <location>
        <begin position="637"/>
        <end position="738"/>
    </location>
</feature>
<evidence type="ECO:0000259" key="2">
    <source>
        <dbReference type="Pfam" id="PF24531"/>
    </source>
</evidence>
<evidence type="ECO:0008006" key="6">
    <source>
        <dbReference type="Google" id="ProtNLM"/>
    </source>
</evidence>
<sequence>MNELQLKQEEPVRLVFHPEALRVECLVSQLGNVEQLLSEKQEHLAAQLALVALMSTIAKEAAPLRDAIENARRAEDDAHADTNELQRALDELKHTRPHLNALRAAYDQIEQSPDTDALRTQTLDEQTKLGESYEAVERALEDRLDNLKRFNEDAADVEKRLLQLDDSVREQGAASAEADLSLIDAIIEHCNDLRPALDQLADSVQSLCPLIEPVSRVDALSNRQCELNDRLKAFRDDVIRLKDERDAESSLADAVQNAQQALADAERGLEQTQPSTDSIEAFKQGPLRTAAEKYAYLDEIVTQVDTPKIKQLYADKDMLKERLDNVNKRTDEKMQNAQEQDKLVSSLNRKLDDIRQQSDTLSEKYANPQELPIAAEDVGRLQVLLEQVPMKAETESIWEKQLQEQINKRIDLLKSSIKASEPDGFEYLLKFMSSQLLLFQGLLHPLEKDVTKEQELVGDLNNTLAELSSIGSYVVSIDSSVEPTEQLAEVAQFSENLRQLKSKVEKVEEKLKAPERLVRHAPLGEDLSARVTQLQDSLEQKKRELSDRAKLRTLAPEVALITECVQRRLNEIERSPLRSLDDQNTTVQELEAKKQQLESLIESIPAGVEGDDLRERSSWQLGQLNELLKRLSAAVGDKLAALAAFNATKDEVQAQLSSLDTREVRHDAESVQAVNDRIEELNDKLDGADRLNAKVESVDEGELDEDKRAEKQALLQAIGDMRRRLEEDLESARKQLAHMVAKEKMLGDVEHLADELATLIAETNNLLSDAEAIPNMYASTADAFVAPLQRTHELLETVPKDEPHFDKLSNLVDEAKNLHSQLLQRADAWREFVIERDTATDQLEMMRKPLDDIENQPLRSADQVLLDLDTLKNAKEELSELRTTMIKLQNLSEQLDPLESAYADVRFFDVDVEQTQQQFEDLMSLIDNELHDENILIESAQQLQRELERLEGELVNGVSKEQIDEMLGNEVPPLRAQLALLLSKDEEARETRVHVDRSAEPAIRTLEVQLARIADVANAKLAEQAEIERQERIVVIRLELEKLRSGPAEEQQLIRLEEQLQQLPVDDASTKALVAELQEIRVHKEQHEAVERALHDKLASISQRLDELDASMVPTIQGLDLNQQIMVLNSAIDELEHHILPQIEEISRDSQQEAVPLPALESEHRRTQMLRDSYQVASYCFSKKFGIL</sequence>
<feature type="domain" description="Nuclear anchorage protein 1 spectrin-like repeat" evidence="3">
    <location>
        <begin position="818"/>
        <end position="930"/>
    </location>
</feature>
<feature type="coiled-coil region" evidence="1">
    <location>
        <begin position="133"/>
        <end position="167"/>
    </location>
</feature>
<feature type="coiled-coil region" evidence="1">
    <location>
        <begin position="309"/>
        <end position="364"/>
    </location>
</feature>
<dbReference type="EMBL" id="UYWY01027411">
    <property type="protein sequence ID" value="VDM51056.1"/>
    <property type="molecule type" value="Genomic_DNA"/>
</dbReference>
<evidence type="ECO:0000259" key="3">
    <source>
        <dbReference type="Pfam" id="PF24611"/>
    </source>
</evidence>
<keyword evidence="1" id="KW-0175">Coiled coil</keyword>
<dbReference type="Pfam" id="PF24531">
    <property type="entry name" value="ANC1_spectrin"/>
    <property type="match status" value="1"/>
</dbReference>
<dbReference type="Pfam" id="PF24611">
    <property type="entry name" value="Spectrin_Anc-1"/>
    <property type="match status" value="1"/>
</dbReference>